<feature type="compositionally biased region" description="Polar residues" evidence="7">
    <location>
        <begin position="2470"/>
        <end position="2481"/>
    </location>
</feature>
<dbReference type="Gene3D" id="3.10.129.110">
    <property type="entry name" value="Polyketide synthase dehydratase"/>
    <property type="match status" value="1"/>
</dbReference>
<proteinExistence type="predicted"/>
<dbReference type="SUPFAM" id="SSF55048">
    <property type="entry name" value="Probable ACP-binding domain of malonyl-CoA ACP transacylase"/>
    <property type="match status" value="1"/>
</dbReference>
<dbReference type="PROSITE" id="PS50075">
    <property type="entry name" value="CARRIER"/>
    <property type="match status" value="1"/>
</dbReference>
<dbReference type="InterPro" id="IPR018201">
    <property type="entry name" value="Ketoacyl_synth_AS"/>
</dbReference>
<dbReference type="Gene3D" id="3.40.366.10">
    <property type="entry name" value="Malonyl-Coenzyme A Acyl Carrier Protein, domain 2"/>
    <property type="match status" value="1"/>
</dbReference>
<evidence type="ECO:0000256" key="1">
    <source>
        <dbReference type="ARBA" id="ARBA00022450"/>
    </source>
</evidence>
<dbReference type="InterPro" id="IPR001227">
    <property type="entry name" value="Ac_transferase_dom_sf"/>
</dbReference>
<dbReference type="GO" id="GO:0044550">
    <property type="term" value="P:secondary metabolite biosynthetic process"/>
    <property type="evidence" value="ECO:0007669"/>
    <property type="project" value="UniProtKB-ARBA"/>
</dbReference>
<evidence type="ECO:0000313" key="12">
    <source>
        <dbReference type="Proteomes" id="UP000289323"/>
    </source>
</evidence>
<evidence type="ECO:0000313" key="11">
    <source>
        <dbReference type="EMBL" id="SPQ24361.1"/>
    </source>
</evidence>
<dbReference type="Gene3D" id="3.40.47.10">
    <property type="match status" value="1"/>
</dbReference>
<dbReference type="InterPro" id="IPR014030">
    <property type="entry name" value="Ketoacyl_synth_N"/>
</dbReference>
<dbReference type="Gene3D" id="3.30.70.3290">
    <property type="match status" value="1"/>
</dbReference>
<dbReference type="SUPFAM" id="SSF51735">
    <property type="entry name" value="NAD(P)-binding Rossmann-fold domains"/>
    <property type="match status" value="2"/>
</dbReference>
<keyword evidence="3" id="KW-0808">Transferase</keyword>
<dbReference type="InterPro" id="IPR016035">
    <property type="entry name" value="Acyl_Trfase/lysoPLipase"/>
</dbReference>
<evidence type="ECO:0000256" key="5">
    <source>
        <dbReference type="ARBA" id="ARBA00023268"/>
    </source>
</evidence>
<feature type="compositionally biased region" description="Basic and acidic residues" evidence="7">
    <location>
        <begin position="2348"/>
        <end position="2369"/>
    </location>
</feature>
<dbReference type="InterPro" id="IPR036736">
    <property type="entry name" value="ACP-like_sf"/>
</dbReference>
<dbReference type="InterPro" id="IPR020806">
    <property type="entry name" value="PKS_PP-bd"/>
</dbReference>
<dbReference type="EMBL" id="OUUZ01000013">
    <property type="protein sequence ID" value="SPQ24361.1"/>
    <property type="molecule type" value="Genomic_DNA"/>
</dbReference>
<dbReference type="SMART" id="SM00822">
    <property type="entry name" value="PKS_KR"/>
    <property type="match status" value="1"/>
</dbReference>
<feature type="region of interest" description="C-terminal hotdog fold" evidence="6">
    <location>
        <begin position="1112"/>
        <end position="1269"/>
    </location>
</feature>
<reference evidence="11 12" key="1">
    <citation type="submission" date="2018-04" db="EMBL/GenBank/DDBJ databases">
        <authorList>
            <person name="Huttner S."/>
            <person name="Dainat J."/>
        </authorList>
    </citation>
    <scope>NUCLEOTIDE SEQUENCE [LARGE SCALE GENOMIC DNA]</scope>
</reference>
<evidence type="ECO:0000256" key="2">
    <source>
        <dbReference type="ARBA" id="ARBA00022553"/>
    </source>
</evidence>
<dbReference type="GO" id="GO:0004315">
    <property type="term" value="F:3-oxoacyl-[acyl-carrier-protein] synthase activity"/>
    <property type="evidence" value="ECO:0007669"/>
    <property type="project" value="InterPro"/>
</dbReference>
<dbReference type="PANTHER" id="PTHR43775:SF20">
    <property type="entry name" value="HYBRID PKS-NRPS SYNTHETASE APDA"/>
    <property type="match status" value="1"/>
</dbReference>
<feature type="region of interest" description="Disordered" evidence="7">
    <location>
        <begin position="2467"/>
        <end position="2515"/>
    </location>
</feature>
<dbReference type="GO" id="GO:0004312">
    <property type="term" value="F:fatty acid synthase activity"/>
    <property type="evidence" value="ECO:0007669"/>
    <property type="project" value="TreeGrafter"/>
</dbReference>
<gene>
    <name evidence="11" type="ORF">TT172_LOCUS6780</name>
</gene>
<dbReference type="PANTHER" id="PTHR43775">
    <property type="entry name" value="FATTY ACID SYNTHASE"/>
    <property type="match status" value="1"/>
</dbReference>
<dbReference type="PROSITE" id="PS52019">
    <property type="entry name" value="PKS_MFAS_DH"/>
    <property type="match status" value="1"/>
</dbReference>
<name>A0A3S4BMS9_9PEZI</name>
<dbReference type="InterPro" id="IPR029063">
    <property type="entry name" value="SAM-dependent_MTases_sf"/>
</dbReference>
<dbReference type="InterPro" id="IPR049552">
    <property type="entry name" value="PKS_DH_N"/>
</dbReference>
<feature type="domain" description="PKS/mFAS DH" evidence="10">
    <location>
        <begin position="964"/>
        <end position="1269"/>
    </location>
</feature>
<dbReference type="InterPro" id="IPR013968">
    <property type="entry name" value="PKS_KR"/>
</dbReference>
<dbReference type="Pfam" id="PF00550">
    <property type="entry name" value="PP-binding"/>
    <property type="match status" value="1"/>
</dbReference>
<dbReference type="PROSITE" id="PS00012">
    <property type="entry name" value="PHOSPHOPANTETHEINE"/>
    <property type="match status" value="1"/>
</dbReference>
<feature type="region of interest" description="N-terminal hotdog fold" evidence="6">
    <location>
        <begin position="964"/>
        <end position="1097"/>
    </location>
</feature>
<dbReference type="Pfam" id="PF21089">
    <property type="entry name" value="PKS_DH_N"/>
    <property type="match status" value="1"/>
</dbReference>
<dbReference type="FunFam" id="3.40.47.10:FF:000019">
    <property type="entry name" value="Polyketide synthase type I"/>
    <property type="match status" value="1"/>
</dbReference>
<dbReference type="InterPro" id="IPR014031">
    <property type="entry name" value="Ketoacyl_synth_C"/>
</dbReference>
<dbReference type="PROSITE" id="PS52004">
    <property type="entry name" value="KS3_2"/>
    <property type="match status" value="1"/>
</dbReference>
<dbReference type="SUPFAM" id="SSF52151">
    <property type="entry name" value="FabD/lysophospholipase-like"/>
    <property type="match status" value="1"/>
</dbReference>
<evidence type="ECO:0000259" key="8">
    <source>
        <dbReference type="PROSITE" id="PS50075"/>
    </source>
</evidence>
<dbReference type="Gene3D" id="3.40.50.720">
    <property type="entry name" value="NAD(P)-binding Rossmann-like Domain"/>
    <property type="match status" value="2"/>
</dbReference>
<evidence type="ECO:0000259" key="9">
    <source>
        <dbReference type="PROSITE" id="PS52004"/>
    </source>
</evidence>
<evidence type="ECO:0000256" key="7">
    <source>
        <dbReference type="SAM" id="MobiDB-lite"/>
    </source>
</evidence>
<evidence type="ECO:0000259" key="10">
    <source>
        <dbReference type="PROSITE" id="PS52019"/>
    </source>
</evidence>
<feature type="region of interest" description="Disordered" evidence="7">
    <location>
        <begin position="2348"/>
        <end position="2380"/>
    </location>
</feature>
<dbReference type="GO" id="GO:0031177">
    <property type="term" value="F:phosphopantetheine binding"/>
    <property type="evidence" value="ECO:0007669"/>
    <property type="project" value="InterPro"/>
</dbReference>
<dbReference type="InterPro" id="IPR049551">
    <property type="entry name" value="PKS_DH_C"/>
</dbReference>
<dbReference type="Pfam" id="PF14765">
    <property type="entry name" value="PS-DH"/>
    <property type="match status" value="1"/>
</dbReference>
<dbReference type="InterPro" id="IPR006162">
    <property type="entry name" value="Ppantetheine_attach_site"/>
</dbReference>
<dbReference type="InterPro" id="IPR020807">
    <property type="entry name" value="PKS_DH"/>
</dbReference>
<dbReference type="Pfam" id="PF02801">
    <property type="entry name" value="Ketoacyl-synt_C"/>
    <property type="match status" value="1"/>
</dbReference>
<dbReference type="SMART" id="SM00827">
    <property type="entry name" value="PKS_AT"/>
    <property type="match status" value="1"/>
</dbReference>
<dbReference type="SUPFAM" id="SSF51905">
    <property type="entry name" value="FAD/NAD(P)-binding domain"/>
    <property type="match status" value="1"/>
</dbReference>
<dbReference type="InterPro" id="IPR016039">
    <property type="entry name" value="Thiolase-like"/>
</dbReference>
<feature type="active site" description="Proton donor; for dehydratase activity" evidence="6">
    <location>
        <position position="1171"/>
    </location>
</feature>
<dbReference type="InterPro" id="IPR057326">
    <property type="entry name" value="KR_dom"/>
</dbReference>
<feature type="active site" description="Proton acceptor; for dehydratase activity" evidence="6">
    <location>
        <position position="996"/>
    </location>
</feature>
<dbReference type="InterPro" id="IPR016036">
    <property type="entry name" value="Malonyl_transacylase_ACP-bd"/>
</dbReference>
<dbReference type="InterPro" id="IPR049900">
    <property type="entry name" value="PKS_mFAS_DH"/>
</dbReference>
<dbReference type="InterPro" id="IPR036188">
    <property type="entry name" value="FAD/NAD-bd_sf"/>
</dbReference>
<dbReference type="InterPro" id="IPR036291">
    <property type="entry name" value="NAD(P)-bd_dom_sf"/>
</dbReference>
<dbReference type="SUPFAM" id="SSF53901">
    <property type="entry name" value="Thiolase-like"/>
    <property type="match status" value="1"/>
</dbReference>
<evidence type="ECO:0000256" key="4">
    <source>
        <dbReference type="ARBA" id="ARBA00023002"/>
    </source>
</evidence>
<accession>A0A3S4BMS9</accession>
<feature type="domain" description="Ketosynthase family 3 (KS3)" evidence="9">
    <location>
        <begin position="8"/>
        <end position="447"/>
    </location>
</feature>
<dbReference type="InterPro" id="IPR009081">
    <property type="entry name" value="PP-bd_ACP"/>
</dbReference>
<dbReference type="SMART" id="SM00823">
    <property type="entry name" value="PKS_PP"/>
    <property type="match status" value="1"/>
</dbReference>
<feature type="domain" description="Carrier" evidence="8">
    <location>
        <begin position="2387"/>
        <end position="2464"/>
    </location>
</feature>
<dbReference type="Proteomes" id="UP000289323">
    <property type="component" value="Unassembled WGS sequence"/>
</dbReference>
<dbReference type="Pfam" id="PF08659">
    <property type="entry name" value="KR"/>
    <property type="match status" value="1"/>
</dbReference>
<dbReference type="CDD" id="cd00833">
    <property type="entry name" value="PKS"/>
    <property type="match status" value="1"/>
</dbReference>
<dbReference type="InterPro" id="IPR042104">
    <property type="entry name" value="PKS_dehydratase_sf"/>
</dbReference>
<keyword evidence="2" id="KW-0597">Phosphoprotein</keyword>
<keyword evidence="4" id="KW-0560">Oxidoreductase</keyword>
<dbReference type="GO" id="GO:0016491">
    <property type="term" value="F:oxidoreductase activity"/>
    <property type="evidence" value="ECO:0007669"/>
    <property type="project" value="UniProtKB-KW"/>
</dbReference>
<dbReference type="SUPFAM" id="SSF53335">
    <property type="entry name" value="S-adenosyl-L-methionine-dependent methyltransferases"/>
    <property type="match status" value="1"/>
</dbReference>
<dbReference type="PRINTS" id="PR00411">
    <property type="entry name" value="PNDRDTASEI"/>
</dbReference>
<dbReference type="Gene3D" id="3.40.50.150">
    <property type="entry name" value="Vaccinia Virus protein VP39"/>
    <property type="match status" value="1"/>
</dbReference>
<dbReference type="SUPFAM" id="SSF47336">
    <property type="entry name" value="ACP-like"/>
    <property type="match status" value="1"/>
</dbReference>
<dbReference type="PROSITE" id="PS00606">
    <property type="entry name" value="KS3_1"/>
    <property type="match status" value="1"/>
</dbReference>
<dbReference type="GO" id="GO:0006633">
    <property type="term" value="P:fatty acid biosynthetic process"/>
    <property type="evidence" value="ECO:0007669"/>
    <property type="project" value="InterPro"/>
</dbReference>
<dbReference type="Pfam" id="PF13738">
    <property type="entry name" value="Pyr_redox_3"/>
    <property type="match status" value="1"/>
</dbReference>
<dbReference type="SMART" id="SM00825">
    <property type="entry name" value="PKS_KS"/>
    <property type="match status" value="1"/>
</dbReference>
<dbReference type="SMART" id="SM00826">
    <property type="entry name" value="PKS_DH"/>
    <property type="match status" value="1"/>
</dbReference>
<dbReference type="Gene3D" id="1.10.1200.10">
    <property type="entry name" value="ACP-like"/>
    <property type="match status" value="1"/>
</dbReference>
<dbReference type="InterPro" id="IPR050091">
    <property type="entry name" value="PKS_NRPS_Biosynth_Enz"/>
</dbReference>
<dbReference type="Pfam" id="PF00698">
    <property type="entry name" value="Acyl_transf_1"/>
    <property type="match status" value="1"/>
</dbReference>
<keyword evidence="1" id="KW-0596">Phosphopantetheine</keyword>
<evidence type="ECO:0000256" key="6">
    <source>
        <dbReference type="PROSITE-ProRule" id="PRU01363"/>
    </source>
</evidence>
<protein>
    <submittedName>
        <fullName evidence="11">48050ad4-5d13-4879-94e4-c34b28267e3d</fullName>
    </submittedName>
</protein>
<evidence type="ECO:0000256" key="3">
    <source>
        <dbReference type="ARBA" id="ARBA00022679"/>
    </source>
</evidence>
<dbReference type="Pfam" id="PF00109">
    <property type="entry name" value="ketoacyl-synt"/>
    <property type="match status" value="1"/>
</dbReference>
<dbReference type="InterPro" id="IPR020841">
    <property type="entry name" value="PKS_Beta-ketoAc_synthase_dom"/>
</dbReference>
<dbReference type="InterPro" id="IPR014043">
    <property type="entry name" value="Acyl_transferase_dom"/>
</dbReference>
<feature type="compositionally biased region" description="Basic residues" evidence="7">
    <location>
        <begin position="2483"/>
        <end position="2492"/>
    </location>
</feature>
<keyword evidence="5" id="KW-0511">Multifunctional enzyme</keyword>
<sequence>MAYKNPVSEPIAIVGASCRFAGGATTPSHLWELLVNPTDLTREIPAERFNIKAFYHPDGEYHGTTNAPKAYFIDQDHRVFDASFFNITPKEAEAIDPQQRMLLEVVYEALESAGYTLHQYAGEKVAVFAGLMTGDYDTLSQRDELDTSQYYATGNARSILANRISYFFNFHGPSMTIDTACSSSLVALHQAVLSLRSGECKMACVAGANLILTPEQFVVESSLHMLSPSGHCRMWDADADGYARGEGVAAMFIKPLSQALADGDRIEAIIRETGVNSDGRTRGITMPNWEAQSRLIQDTYKRSGLDSRNPEDRCQYFEAHGTGTGAGDPNEARAIEDAFFGRTVRTSSSTTDHGKLLVGSVKTVIGHTEGAAGLAGLLKVVESMRHNSVPPNLHFVKLNPDVEKYYGNLFVPTSLVPWPHVPAGQPKRGSVNSFGFGGTNAHAIIEQYVPEIHNAVAKAFRPGLEVVPELDCHGGYLRDVRVCLPLTLSAPSPRSLINVATAYRDHLLQGSVSTPEYIAWHSYARRTAFPFRVAVSSLTVSGLLDKLNALIVKAEKSPSVTIGNRARPPDEQPKILGVFTGQGAQWATMSRGLLLSSEVFANTIRTLDRILQTCADPPSWSLEQEILADEGRSRVHMASVSQPLCTAVQLGLIELLRHLGITFHTVVGHSSGEIAAAYAAGKISLREAILISHYRGTDVHMACGATGAKGGMLAAGLSKEEAAALCAEKKFTRGLWVAASNAPSSVTLSGDLDVVKAACEHLTKQQTFARQLFVDTAYHSPHMEAPAARYLENLNACAITPTEGNGTIWVSSVYGSGQPSQKELKASYWKDNMVKPVLFYEAVGTAIDTLGPFDCAIEVGPHPALKGPVTETVKEKSDSTIPYSGLLHRKTDDREAFADFLGWMWTQFGSSSQQIRQFVLGSVQPQLAKVRLADAPLYPWDHSQKYHRESRISRQYHFKPDAPHELLGVRTRDDNKHQLRWRNILKFDRLPWVKHHSFQGQALLPASAYLVMALDAARVALSGRQASVIELRDLRFHSGIILEPNTAGIEILFNLTIESESHTTIEGSFLMTSAIPDGSTDMKKNFTGNLTIALGEPSSAALPPRPNERAEVLHASPEAFYHMMAGTGLVYTGPLKGLETLERRYNFASGTLKKFHEEDTTKLAISPATLDSCLQTAFVTISSPGDNAIWTSFLPLAIESVCFNLAISDIKDRGSDWLAVDAYLTKATPITAETAASFTADIDIFSPKGDMEIQVQGLTVGSFSPTKPEDDYELYLTTRFDIDPEDEIISAEDSDMQAADPMLVESCVRVASFYLNHASTSWRPSAALAEIPGQVEIMDPQTSWPHETEETLDSFVRHSPYFLALDFIRELGRNLPDVLAGMLPAVIEEARQLARFQRHVSRVVGQIAHKYPRMSVLGMTGPELGLTEHVLAGLQESFSLFRVGSEPEKNLEARVRLSDSVRRKVMIDKVDLEATEPENGPLYDLVLLATSLIEAQKTATVLKTVKRMMRPGGFLILVDVSISPLKNPLRRCVDTPQGEPAISCRPDWPDLLDRCGFAHSIKNAHQYYPPGFSLIVSQAESPEKTLLLHPLAKAAASNLTERLLIVGGRQRWTARRQRWTAQISLEVCSSLAAHCGAIEVAETLESVEPATLPSYSASILLNDLDEPILATMTKERMEALRALFRPQMTVLWVTYQARFANPHHAASLGFTRTLVAETPGLVLQVLDLDTMDPASAAETIAETFARLAQQGLVGAAGSTTPLWINESEVHWEGGHRLVPRLKPWKEGNDRINAARRVISNTVNTLENVVRVAQAEDDSTKREVRVSRVRDLAETPGHLTIQVDYSTVDAVSMGPVLSHICIGRSLETGKIQVGLSEANASYISVPPSNVSTIDDAALPRPVLLGLLTRYLAALTIAESVRGRSILLIEPDKTFHECVKEVLSSRNVQLRVCSGDAARCAANKDMVYLHPSSSLREVKALHSHDGAWVIDMLPESSKLSAMLVRTLPANSQYTSYSSLVRARHFASQTDVAAPGRLWDEAVALAIAKARTWNAEMEPAMVTVNELLRPNAPVQQFQVIDWKAERSVSQIVKPLAGTRLLNPGKTYVLVGLTRDFGQSLCTLFVQQGARYIVLCSRNPPKVQPKWQTEMLSKGITVRFEALDVTSLERVVAFKSKLAQTLPPVGGVVNGAMVLEDRVFSQMSLETLHRVMKPKTVGSANLDAVFDSPDMDFFIMTSSFAAIGGHAGQSNYAAANMYMNGLAASRRRRGLPGSVVNIGVIYGLGFLHREKDDLYEGLEREGYPPISERDIHHMFVEAIVAGKPVPGQIYDITTGMRRFHAHAPTLNWHTDPRFSHLTRRDEGPEVDAARDDGSQQQSLREQMDAAKTSAELVDVLVQAFIARLQSQLQLAEGSVTGDHSIVELGVDSLAAVDIRSWIWKAFGQDVAVMKILSGLTIAKLCQEIAGPIMESRAGANTQPRPTQAHRNALRNTRHHQPPSAERVAPGSTNLPPAPWPATATTTRTADFDAAAVAEQIIAALNDALAKRDAPAAAELFLPDAEGNSAGADQADGGEAGPQATAFWRDHLVLSWRLRTVKGQRGIRAWLAAKEETAVEGAVGVGRGVVRLVEWRGGWRIWTLFTTLESVTGYEERTGFRREVGVQHGGMEGRRNWAERRAAEREFVGSEPEVLIIGAGQAGLTAAARFKMLGVPALAIDKNRAVGDNWRKRYHQLVLHDPVWYDHMPYIPFPESWPIFTPKDKLGDWFESYVKALDLNVWTQSELVSGSWDAAKGEWTAVVKRVREDGQTETRTLHPKHLIMATGHSGKKFMPSVPGMDGFKGDLLCHSSEFPGARESGRGKKAVVVGACNSSMDICQDYFEKGYDVTMVQRSSTNVVSSDGVLKVLQGDLYEEGSRPAEDADITVWGWPSAVLKAIEVDHTTTLRERDKEILDGLERAGFKTDSGPHGGGLYCKYLQRGGGYYIDVGGAKLIIDGKVKVKHGLEVAQVLPNGLKLEDGSELEADEIVFATGYMNMKETARGILPDAVLDKVGDVWGWNDEGEMRTIWTESGHPGLWFHGGNMAFCRYYSRLVALQILARLKGLVKK</sequence>
<dbReference type="Gene3D" id="3.50.50.60">
    <property type="entry name" value="FAD/NAD(P)-binding domain"/>
    <property type="match status" value="1"/>
</dbReference>
<organism evidence="11 12">
    <name type="scientific">Thermothielavioides terrestris</name>
    <dbReference type="NCBI Taxonomy" id="2587410"/>
    <lineage>
        <taxon>Eukaryota</taxon>
        <taxon>Fungi</taxon>
        <taxon>Dikarya</taxon>
        <taxon>Ascomycota</taxon>
        <taxon>Pezizomycotina</taxon>
        <taxon>Sordariomycetes</taxon>
        <taxon>Sordariomycetidae</taxon>
        <taxon>Sordariales</taxon>
        <taxon>Chaetomiaceae</taxon>
        <taxon>Thermothielavioides</taxon>
    </lineage>
</organism>